<evidence type="ECO:0000259" key="25">
    <source>
        <dbReference type="PROSITE" id="PS50011"/>
    </source>
</evidence>
<dbReference type="InterPro" id="IPR024171">
    <property type="entry name" value="SRK-like_kinase"/>
</dbReference>
<keyword evidence="12 23" id="KW-1133">Transmembrane helix</keyword>
<dbReference type="Pfam" id="PF00069">
    <property type="entry name" value="Pkinase"/>
    <property type="match status" value="1"/>
</dbReference>
<dbReference type="CDD" id="cd00028">
    <property type="entry name" value="B_lectin"/>
    <property type="match status" value="1"/>
</dbReference>
<dbReference type="EMBL" id="LR746271">
    <property type="protein sequence ID" value="CAA7401053.1"/>
    <property type="molecule type" value="Genomic_DNA"/>
</dbReference>
<dbReference type="AlphaFoldDB" id="A0A7I8KT87"/>
<dbReference type="CDD" id="cd14066">
    <property type="entry name" value="STKc_IRAK"/>
    <property type="match status" value="1"/>
</dbReference>
<dbReference type="GO" id="GO:0005537">
    <property type="term" value="F:D-mannose binding"/>
    <property type="evidence" value="ECO:0007669"/>
    <property type="project" value="UniProtKB-KW"/>
</dbReference>
<feature type="domain" description="Bulb-type lectin" evidence="27">
    <location>
        <begin position="30"/>
        <end position="150"/>
    </location>
</feature>
<dbReference type="InterPro" id="IPR000719">
    <property type="entry name" value="Prot_kinase_dom"/>
</dbReference>
<keyword evidence="10 20" id="KW-0418">Kinase</keyword>
<keyword evidence="17" id="KW-0325">Glycoprotein</keyword>
<comment type="caution">
    <text evidence="21">Lacks conserved residue(s) required for the propagation of feature annotation.</text>
</comment>
<feature type="signal peptide" evidence="24">
    <location>
        <begin position="1"/>
        <end position="16"/>
    </location>
</feature>
<evidence type="ECO:0000256" key="12">
    <source>
        <dbReference type="ARBA" id="ARBA00022989"/>
    </source>
</evidence>
<reference evidence="28" key="1">
    <citation type="submission" date="2020-02" db="EMBL/GenBank/DDBJ databases">
        <authorList>
            <person name="Scholz U."/>
            <person name="Mascher M."/>
            <person name="Fiebig A."/>
        </authorList>
    </citation>
    <scope>NUCLEOTIDE SEQUENCE</scope>
</reference>
<evidence type="ECO:0000256" key="10">
    <source>
        <dbReference type="ARBA" id="ARBA00022777"/>
    </source>
</evidence>
<keyword evidence="11 20" id="KW-0067">ATP-binding</keyword>
<evidence type="ECO:0000256" key="3">
    <source>
        <dbReference type="ARBA" id="ARBA00022536"/>
    </source>
</evidence>
<keyword evidence="16" id="KW-0675">Receptor</keyword>
<dbReference type="InterPro" id="IPR008271">
    <property type="entry name" value="Ser/Thr_kinase_AS"/>
</dbReference>
<sequence>MGIFLAFGLHALLAGALLVTSSSLSGLQRLTLGESISVERPGDVLVSAGGTFSAGFVPVGENAYGFSIWYTHALQKTVVWMANRDKPANGKHSKLWLHNDGSLVLLSGGEGKVWEAGAGLGWDVISLELLETGNLVLTNRTGNVVWQSFASPTDTLLPGQKLTRNTMLLSERAAGDYRSGFYNFKFNDDNVLYLIYNGPEISSVYWPPQDTTIYNQGRTNFNSSRVAILDDKGFFLSSDHLNFSSSDYGPGPSRRLTLDHDGLLRLYSLNESTGDWAAVWLPDIGVCEVHGLCGAYGICTYLPEPMCTCPPGFHRADPEDWSRGCRPEFNLTSAMGSVDFIKFRHTDYYGNDLEYRNNATLNSCRTACRDDPRCQGFGIRGKKCYPKYALLNGQRTPSNSNRLYIKVPASTGVRKKDGGALIQSGLTCSNQLVRISSGKRRPDGAKSPYLKYLVGFVGALGAVEAVIIILGWIFIRRIHRSLGPAEMGHRFQLAIGFRRFTYAELKAMTMNFSEEIGRGGFGSVYRGLLEDGKTPVAVKRLEGVTQGEAEFWAEVAVIGRINHMNLVRVWGFCAEGKHRLLVYEYLENGSLDRLLFASDATKVLNWEKRYAVAVGTAMGLAYLHEECLEWVLHCDVKPQNILLDEQYRPKLADFGMSKLTERGAAGGSGPRGKCEVSRARGTRGYMAPEWMVNQEITAKADVYSFGVVLLELVTGKSATGVSEGQWNHLIRWVEEKMEGLHGMDQMVDEGLNGGYDEVQAELVLRVALLCVRTNKDERPAMSTVVGLLHGDLSPDDESSHGSLA</sequence>
<keyword evidence="9 20" id="KW-0547">Nucleotide-binding</keyword>
<dbReference type="GO" id="GO:0048544">
    <property type="term" value="P:recognition of pollen"/>
    <property type="evidence" value="ECO:0007669"/>
    <property type="project" value="InterPro"/>
</dbReference>
<evidence type="ECO:0000256" key="23">
    <source>
        <dbReference type="SAM" id="Phobius"/>
    </source>
</evidence>
<evidence type="ECO:0000256" key="15">
    <source>
        <dbReference type="ARBA" id="ARBA00023157"/>
    </source>
</evidence>
<evidence type="ECO:0000313" key="28">
    <source>
        <dbReference type="EMBL" id="CAA7401053.1"/>
    </source>
</evidence>
<evidence type="ECO:0000256" key="5">
    <source>
        <dbReference type="ARBA" id="ARBA00022679"/>
    </source>
</evidence>
<keyword evidence="7 24" id="KW-0732">Signal</keyword>
<dbReference type="PROSITE" id="PS50927">
    <property type="entry name" value="BULB_LECTIN"/>
    <property type="match status" value="1"/>
</dbReference>
<evidence type="ECO:0000256" key="16">
    <source>
        <dbReference type="ARBA" id="ARBA00023170"/>
    </source>
</evidence>
<evidence type="ECO:0000256" key="9">
    <source>
        <dbReference type="ARBA" id="ARBA00022741"/>
    </source>
</evidence>
<dbReference type="PROSITE" id="PS00108">
    <property type="entry name" value="PROTEIN_KINASE_ST"/>
    <property type="match status" value="1"/>
</dbReference>
<name>A0A7I8KT87_SPIIN</name>
<evidence type="ECO:0000256" key="1">
    <source>
        <dbReference type="ARBA" id="ARBA00004479"/>
    </source>
</evidence>
<evidence type="ECO:0000256" key="19">
    <source>
        <dbReference type="ARBA" id="ARBA00048679"/>
    </source>
</evidence>
<dbReference type="EC" id="2.7.11.1" evidence="20"/>
<evidence type="ECO:0000256" key="17">
    <source>
        <dbReference type="ARBA" id="ARBA00023180"/>
    </source>
</evidence>
<evidence type="ECO:0000256" key="7">
    <source>
        <dbReference type="ARBA" id="ARBA00022729"/>
    </source>
</evidence>
<keyword evidence="2 20" id="KW-0723">Serine/threonine-protein kinase</keyword>
<dbReference type="Gene3D" id="1.10.510.10">
    <property type="entry name" value="Transferase(Phosphotransferase) domain 1"/>
    <property type="match status" value="1"/>
</dbReference>
<dbReference type="GO" id="GO:0004674">
    <property type="term" value="F:protein serine/threonine kinase activity"/>
    <property type="evidence" value="ECO:0007669"/>
    <property type="project" value="UniProtKB-KW"/>
</dbReference>
<evidence type="ECO:0000256" key="18">
    <source>
        <dbReference type="ARBA" id="ARBA00047899"/>
    </source>
</evidence>
<keyword evidence="5 20" id="KW-0808">Transferase</keyword>
<dbReference type="InterPro" id="IPR011009">
    <property type="entry name" value="Kinase-like_dom_sf"/>
</dbReference>
<gene>
    <name evidence="28" type="ORF">SI8410_08011731</name>
</gene>
<comment type="catalytic activity">
    <reaction evidence="18 20">
        <text>L-threonyl-[protein] + ATP = O-phospho-L-threonyl-[protein] + ADP + H(+)</text>
        <dbReference type="Rhea" id="RHEA:46608"/>
        <dbReference type="Rhea" id="RHEA-COMP:11060"/>
        <dbReference type="Rhea" id="RHEA-COMP:11605"/>
        <dbReference type="ChEBI" id="CHEBI:15378"/>
        <dbReference type="ChEBI" id="CHEBI:30013"/>
        <dbReference type="ChEBI" id="CHEBI:30616"/>
        <dbReference type="ChEBI" id="CHEBI:61977"/>
        <dbReference type="ChEBI" id="CHEBI:456216"/>
        <dbReference type="EC" id="2.7.11.1"/>
    </reaction>
</comment>
<dbReference type="InterPro" id="IPR017441">
    <property type="entry name" value="Protein_kinase_ATP_BS"/>
</dbReference>
<keyword evidence="6 23" id="KW-0812">Transmembrane</keyword>
<evidence type="ECO:0000256" key="11">
    <source>
        <dbReference type="ARBA" id="ARBA00022840"/>
    </source>
</evidence>
<dbReference type="SMART" id="SM00220">
    <property type="entry name" value="S_TKc"/>
    <property type="match status" value="1"/>
</dbReference>
<evidence type="ECO:0000256" key="20">
    <source>
        <dbReference type="PIRNR" id="PIRNR000641"/>
    </source>
</evidence>
<dbReference type="Proteomes" id="UP000663760">
    <property type="component" value="Chromosome 8"/>
</dbReference>
<dbReference type="GO" id="GO:0005524">
    <property type="term" value="F:ATP binding"/>
    <property type="evidence" value="ECO:0007669"/>
    <property type="project" value="UniProtKB-UniRule"/>
</dbReference>
<evidence type="ECO:0000256" key="14">
    <source>
        <dbReference type="ARBA" id="ARBA00023136"/>
    </source>
</evidence>
<dbReference type="Gene3D" id="3.50.4.10">
    <property type="entry name" value="Hepatocyte Growth Factor"/>
    <property type="match status" value="1"/>
</dbReference>
<evidence type="ECO:0000256" key="4">
    <source>
        <dbReference type="ARBA" id="ARBA00022546"/>
    </source>
</evidence>
<dbReference type="GO" id="GO:0016020">
    <property type="term" value="C:membrane"/>
    <property type="evidence" value="ECO:0007669"/>
    <property type="project" value="UniProtKB-SubCell"/>
</dbReference>
<dbReference type="InterPro" id="IPR000858">
    <property type="entry name" value="S_locus_glycoprot_dom"/>
</dbReference>
<keyword evidence="13" id="KW-0465">Mannose-binding</keyword>
<evidence type="ECO:0000256" key="22">
    <source>
        <dbReference type="PROSITE-ProRule" id="PRU10141"/>
    </source>
</evidence>
<evidence type="ECO:0000259" key="27">
    <source>
        <dbReference type="PROSITE" id="PS50927"/>
    </source>
</evidence>
<dbReference type="InterPro" id="IPR001480">
    <property type="entry name" value="Bulb-type_lectin_dom"/>
</dbReference>
<dbReference type="PROSITE" id="PS50026">
    <property type="entry name" value="EGF_3"/>
    <property type="match status" value="1"/>
</dbReference>
<dbReference type="SUPFAM" id="SSF51110">
    <property type="entry name" value="alpha-D-mannose-specific plant lectins"/>
    <property type="match status" value="1"/>
</dbReference>
<dbReference type="Gene3D" id="2.90.10.10">
    <property type="entry name" value="Bulb-type lectin domain"/>
    <property type="match status" value="2"/>
</dbReference>
<dbReference type="FunFam" id="3.30.200.20:FF:000059">
    <property type="entry name" value="S-receptor-like serine/threonine-protein kinase"/>
    <property type="match status" value="1"/>
</dbReference>
<evidence type="ECO:0000256" key="21">
    <source>
        <dbReference type="PROSITE-ProRule" id="PRU00076"/>
    </source>
</evidence>
<evidence type="ECO:0000313" key="29">
    <source>
        <dbReference type="Proteomes" id="UP000663760"/>
    </source>
</evidence>
<evidence type="ECO:0000256" key="13">
    <source>
        <dbReference type="ARBA" id="ARBA00023035"/>
    </source>
</evidence>
<dbReference type="Pfam" id="PF00954">
    <property type="entry name" value="S_locus_glycop"/>
    <property type="match status" value="1"/>
</dbReference>
<keyword evidence="13" id="KW-0430">Lectin</keyword>
<dbReference type="CDD" id="cd01098">
    <property type="entry name" value="PAN_AP_plant"/>
    <property type="match status" value="1"/>
</dbReference>
<evidence type="ECO:0000256" key="6">
    <source>
        <dbReference type="ARBA" id="ARBA00022692"/>
    </source>
</evidence>
<evidence type="ECO:0000256" key="8">
    <source>
        <dbReference type="ARBA" id="ARBA00022737"/>
    </source>
</evidence>
<dbReference type="GO" id="GO:0051707">
    <property type="term" value="P:response to other organism"/>
    <property type="evidence" value="ECO:0007669"/>
    <property type="project" value="UniProtKB-ARBA"/>
</dbReference>
<keyword evidence="15" id="KW-1015">Disulfide bond</keyword>
<dbReference type="SMART" id="SM00108">
    <property type="entry name" value="B_lectin"/>
    <property type="match status" value="1"/>
</dbReference>
<dbReference type="OrthoDB" id="619632at2759"/>
<feature type="domain" description="EGF-like" evidence="26">
    <location>
        <begin position="283"/>
        <end position="319"/>
    </location>
</feature>
<organism evidence="28 29">
    <name type="scientific">Spirodela intermedia</name>
    <name type="common">Intermediate duckweed</name>
    <dbReference type="NCBI Taxonomy" id="51605"/>
    <lineage>
        <taxon>Eukaryota</taxon>
        <taxon>Viridiplantae</taxon>
        <taxon>Streptophyta</taxon>
        <taxon>Embryophyta</taxon>
        <taxon>Tracheophyta</taxon>
        <taxon>Spermatophyta</taxon>
        <taxon>Magnoliopsida</taxon>
        <taxon>Liliopsida</taxon>
        <taxon>Araceae</taxon>
        <taxon>Lemnoideae</taxon>
        <taxon>Spirodela</taxon>
    </lineage>
</organism>
<feature type="binding site" evidence="22">
    <location>
        <position position="539"/>
    </location>
    <ligand>
        <name>ATP</name>
        <dbReference type="ChEBI" id="CHEBI:30616"/>
    </ligand>
</feature>
<dbReference type="PROSITE" id="PS50011">
    <property type="entry name" value="PROTEIN_KINASE_DOM"/>
    <property type="match status" value="1"/>
</dbReference>
<dbReference type="Pfam" id="PF01453">
    <property type="entry name" value="B_lectin"/>
    <property type="match status" value="1"/>
</dbReference>
<dbReference type="Gene3D" id="3.30.200.20">
    <property type="entry name" value="Phosphorylase Kinase, domain 1"/>
    <property type="match status" value="1"/>
</dbReference>
<accession>A0A7I8KT87</accession>
<protein>
    <recommendedName>
        <fullName evidence="20">Receptor-like serine/threonine-protein kinase</fullName>
        <ecNumber evidence="20">2.7.11.1</ecNumber>
    </recommendedName>
</protein>
<dbReference type="InterPro" id="IPR036426">
    <property type="entry name" value="Bulb-type_lectin_dom_sf"/>
</dbReference>
<dbReference type="CDD" id="cd00053">
    <property type="entry name" value="EGF"/>
    <property type="match status" value="1"/>
</dbReference>
<feature type="transmembrane region" description="Helical" evidence="23">
    <location>
        <begin position="449"/>
        <end position="475"/>
    </location>
</feature>
<dbReference type="FunFam" id="1.10.510.10:FF:000384">
    <property type="entry name" value="G-type lectin S-receptor-like serine/threonine-protein kinase"/>
    <property type="match status" value="1"/>
</dbReference>
<keyword evidence="8" id="KW-0677">Repeat</keyword>
<dbReference type="PANTHER" id="PTHR47974:SF4">
    <property type="entry name" value="RECEPTOR-LIKE SERINE_THREONINE-PROTEIN KINASE"/>
    <property type="match status" value="1"/>
</dbReference>
<keyword evidence="4" id="KW-0348">Hemagglutinin</keyword>
<keyword evidence="3 21" id="KW-0245">EGF-like domain</keyword>
<dbReference type="InterPro" id="IPR000742">
    <property type="entry name" value="EGF"/>
</dbReference>
<feature type="domain" description="Protein kinase" evidence="25">
    <location>
        <begin position="510"/>
        <end position="792"/>
    </location>
</feature>
<dbReference type="PIRSF" id="PIRSF000641">
    <property type="entry name" value="SRK"/>
    <property type="match status" value="1"/>
</dbReference>
<keyword evidence="29" id="KW-1185">Reference proteome</keyword>
<proteinExistence type="inferred from homology"/>
<dbReference type="PANTHER" id="PTHR47974">
    <property type="entry name" value="OS07G0415500 PROTEIN"/>
    <property type="match status" value="1"/>
</dbReference>
<feature type="chain" id="PRO_5029464656" description="Receptor-like serine/threonine-protein kinase" evidence="24">
    <location>
        <begin position="17"/>
        <end position="804"/>
    </location>
</feature>
<comment type="subcellular location">
    <subcellularLocation>
        <location evidence="1">Membrane</location>
        <topology evidence="1">Single-pass type I membrane protein</topology>
    </subcellularLocation>
</comment>
<evidence type="ECO:0000256" key="2">
    <source>
        <dbReference type="ARBA" id="ARBA00022527"/>
    </source>
</evidence>
<comment type="catalytic activity">
    <reaction evidence="19 20">
        <text>L-seryl-[protein] + ATP = O-phospho-L-seryl-[protein] + ADP + H(+)</text>
        <dbReference type="Rhea" id="RHEA:17989"/>
        <dbReference type="Rhea" id="RHEA-COMP:9863"/>
        <dbReference type="Rhea" id="RHEA-COMP:11604"/>
        <dbReference type="ChEBI" id="CHEBI:15378"/>
        <dbReference type="ChEBI" id="CHEBI:29999"/>
        <dbReference type="ChEBI" id="CHEBI:30616"/>
        <dbReference type="ChEBI" id="CHEBI:83421"/>
        <dbReference type="ChEBI" id="CHEBI:456216"/>
        <dbReference type="EC" id="2.7.11.1"/>
    </reaction>
</comment>
<keyword evidence="14 23" id="KW-0472">Membrane</keyword>
<dbReference type="PROSITE" id="PS00107">
    <property type="entry name" value="PROTEIN_KINASE_ATP"/>
    <property type="match status" value="1"/>
</dbReference>
<dbReference type="SUPFAM" id="SSF56112">
    <property type="entry name" value="Protein kinase-like (PK-like)"/>
    <property type="match status" value="1"/>
</dbReference>
<evidence type="ECO:0000259" key="26">
    <source>
        <dbReference type="PROSITE" id="PS50026"/>
    </source>
</evidence>
<evidence type="ECO:0000256" key="24">
    <source>
        <dbReference type="SAM" id="SignalP"/>
    </source>
</evidence>
<comment type="similarity">
    <text evidence="20">Belongs to the protein kinase superfamily. Ser/Thr protein kinase family.</text>
</comment>